<sequence>MRRLSVVLPLVGYLAASLALFSHGISTGSVFQPGTDPIAYIWFLKWWPYAISHGVDPFLTHLLWSPTGFSVLWANSIPTLAILMWPVTALKGAETSWSVLCLAAPALNAYSAFLLLRYLVKNGRPAAIGGFIFGFSPYISSHVLGHISLTVVALVPLIALMAVRRANREISKRSFVTTLSLIVLLQFGISMEVLATSALFGSVAYVAFYLSMRTSLDMKGLAIDTLISAAICIVLLSPAFYSLWLGSKQLPKIINSPIVFSNDVLGFLVPMQTVWLGGDALASFTRRFSATASEQNAYLGVPLIVVAIIAFRSARQEAWGRPLGWTTLIAALMSLGPIVWIAGHHFKMPLPGIIAMFLPLLKHALPSRFALYTSLGIAVFVSAWLARSPSRVKYAFALLAAIFILPNPGAFSFVSYSTPTVFSDPASVDRLNQRGTVVVLPYGRAGNSILWQLRADFRFKMAGGYVGFTPKAFEAWPAIDYFSAATLPVPQPDFKTNVLAFCIDHGVGSIVVESGTPAVLTEQLHALHWPTRKVGDAEVIEVPSSPQ</sequence>
<evidence type="ECO:0000313" key="3">
    <source>
        <dbReference type="EMBL" id="SAL51145.1"/>
    </source>
</evidence>
<feature type="transmembrane region" description="Helical" evidence="1">
    <location>
        <begin position="220"/>
        <end position="241"/>
    </location>
</feature>
<dbReference type="RefSeq" id="WP_060858429.1">
    <property type="nucleotide sequence ID" value="NZ_FCOC02000025.1"/>
</dbReference>
<dbReference type="Pfam" id="PF19830">
    <property type="entry name" value="DUF6311"/>
    <property type="match status" value="1"/>
</dbReference>
<dbReference type="AlphaFoldDB" id="A0A158I3C9"/>
<keyword evidence="1" id="KW-0472">Membrane</keyword>
<feature type="domain" description="DUF6311" evidence="2">
    <location>
        <begin position="54"/>
        <end position="404"/>
    </location>
</feature>
<dbReference type="EMBL" id="FCOC02000025">
    <property type="protein sequence ID" value="SAL51145.1"/>
    <property type="molecule type" value="Genomic_DNA"/>
</dbReference>
<feature type="transmembrane region" description="Helical" evidence="1">
    <location>
        <begin position="323"/>
        <end position="342"/>
    </location>
</feature>
<keyword evidence="1" id="KW-0812">Transmembrane</keyword>
<organism evidence="3 4">
    <name type="scientific">Caballeronia sordidicola</name>
    <name type="common">Burkholderia sordidicola</name>
    <dbReference type="NCBI Taxonomy" id="196367"/>
    <lineage>
        <taxon>Bacteria</taxon>
        <taxon>Pseudomonadati</taxon>
        <taxon>Pseudomonadota</taxon>
        <taxon>Betaproteobacteria</taxon>
        <taxon>Burkholderiales</taxon>
        <taxon>Burkholderiaceae</taxon>
        <taxon>Caballeronia</taxon>
    </lineage>
</organism>
<reference evidence="3 4" key="1">
    <citation type="submission" date="2016-01" db="EMBL/GenBank/DDBJ databases">
        <authorList>
            <person name="Oliw E.H."/>
        </authorList>
    </citation>
    <scope>NUCLEOTIDE SEQUENCE [LARGE SCALE GENOMIC DNA]</scope>
    <source>
        <strain evidence="3">LMG 22029</strain>
    </source>
</reference>
<keyword evidence="1" id="KW-1133">Transmembrane helix</keyword>
<protein>
    <recommendedName>
        <fullName evidence="2">DUF6311 domain-containing protein</fullName>
    </recommendedName>
</protein>
<feature type="transmembrane region" description="Helical" evidence="1">
    <location>
        <begin position="394"/>
        <end position="416"/>
    </location>
</feature>
<feature type="transmembrane region" description="Helical" evidence="1">
    <location>
        <begin position="175"/>
        <end position="208"/>
    </location>
</feature>
<evidence type="ECO:0000259" key="2">
    <source>
        <dbReference type="Pfam" id="PF19830"/>
    </source>
</evidence>
<proteinExistence type="predicted"/>
<name>A0A158I3C9_CABSO</name>
<feature type="transmembrane region" description="Helical" evidence="1">
    <location>
        <begin position="139"/>
        <end position="163"/>
    </location>
</feature>
<feature type="transmembrane region" description="Helical" evidence="1">
    <location>
        <begin position="295"/>
        <end position="311"/>
    </location>
</feature>
<dbReference type="InterPro" id="IPR046278">
    <property type="entry name" value="DUF6311"/>
</dbReference>
<gene>
    <name evidence="3" type="ORF">AWB64_05444</name>
</gene>
<feature type="transmembrane region" description="Helical" evidence="1">
    <location>
        <begin position="97"/>
        <end position="119"/>
    </location>
</feature>
<feature type="transmembrane region" description="Helical" evidence="1">
    <location>
        <begin position="63"/>
        <end position="85"/>
    </location>
</feature>
<dbReference type="OrthoDB" id="2369748at2"/>
<evidence type="ECO:0000313" key="4">
    <source>
        <dbReference type="Proteomes" id="UP000054893"/>
    </source>
</evidence>
<evidence type="ECO:0000256" key="1">
    <source>
        <dbReference type="SAM" id="Phobius"/>
    </source>
</evidence>
<feature type="transmembrane region" description="Helical" evidence="1">
    <location>
        <begin position="369"/>
        <end position="387"/>
    </location>
</feature>
<dbReference type="Proteomes" id="UP000054893">
    <property type="component" value="Unassembled WGS sequence"/>
</dbReference>
<accession>A0A158I3C9</accession>
<feature type="transmembrane region" description="Helical" evidence="1">
    <location>
        <begin position="253"/>
        <end position="275"/>
    </location>
</feature>